<evidence type="ECO:0000313" key="20">
    <source>
        <dbReference type="Proteomes" id="UP000694580"/>
    </source>
</evidence>
<evidence type="ECO:0000256" key="14">
    <source>
        <dbReference type="PROSITE-ProRule" id="PRU00076"/>
    </source>
</evidence>
<comment type="caution">
    <text evidence="14">Lacks conserved residue(s) required for the propagation of feature annotation.</text>
</comment>
<reference evidence="19" key="3">
    <citation type="submission" date="2025-09" db="UniProtKB">
        <authorList>
            <consortium name="Ensembl"/>
        </authorList>
    </citation>
    <scope>IDENTIFICATION</scope>
</reference>
<evidence type="ECO:0000256" key="6">
    <source>
        <dbReference type="ARBA" id="ARBA00022674"/>
    </source>
</evidence>
<dbReference type="GeneID" id="114792904"/>
<dbReference type="Gene3D" id="2.10.25.10">
    <property type="entry name" value="Laminin"/>
    <property type="match status" value="1"/>
</dbReference>
<keyword evidence="3" id="KW-1003">Cell membrane</keyword>
<protein>
    <recommendedName>
        <fullName evidence="13">Proheparin-binding EGF-like growth factor</fullName>
    </recommendedName>
</protein>
<dbReference type="InterPro" id="IPR000742">
    <property type="entry name" value="EGF"/>
</dbReference>
<feature type="chain" id="PRO_5044250325" description="Proheparin-binding EGF-like growth factor" evidence="17">
    <location>
        <begin position="23"/>
        <end position="200"/>
    </location>
</feature>
<evidence type="ECO:0000256" key="8">
    <source>
        <dbReference type="ARBA" id="ARBA00022729"/>
    </source>
</evidence>
<evidence type="ECO:0000256" key="1">
    <source>
        <dbReference type="ARBA" id="ARBA00004239"/>
    </source>
</evidence>
<evidence type="ECO:0000256" key="16">
    <source>
        <dbReference type="SAM" id="Phobius"/>
    </source>
</evidence>
<evidence type="ECO:0000256" key="2">
    <source>
        <dbReference type="ARBA" id="ARBA00004251"/>
    </source>
</evidence>
<evidence type="ECO:0000256" key="10">
    <source>
        <dbReference type="ARBA" id="ARBA00023030"/>
    </source>
</evidence>
<dbReference type="GO" id="GO:0008083">
    <property type="term" value="F:growth factor activity"/>
    <property type="evidence" value="ECO:0007669"/>
    <property type="project" value="UniProtKB-KW"/>
</dbReference>
<evidence type="ECO:0000256" key="5">
    <source>
        <dbReference type="ARBA" id="ARBA00022536"/>
    </source>
</evidence>
<dbReference type="PANTHER" id="PTHR10740">
    <property type="entry name" value="TRANSFORMING GROWTH FACTOR ALPHA"/>
    <property type="match status" value="1"/>
</dbReference>
<keyword evidence="10" id="KW-0339">Growth factor</keyword>
<evidence type="ECO:0000256" key="15">
    <source>
        <dbReference type="SAM" id="MobiDB-lite"/>
    </source>
</evidence>
<comment type="subcellular location">
    <subcellularLocation>
        <location evidence="2">Cell membrane</location>
        <topology evidence="2">Single-pass type I membrane protein</topology>
    </subcellularLocation>
    <subcellularLocation>
        <location evidence="1">Secreted</location>
        <location evidence="1">Extracellular space</location>
    </subcellularLocation>
</comment>
<evidence type="ECO:0000313" key="19">
    <source>
        <dbReference type="Ensembl" id="ENSDCDP00010009354.1"/>
    </source>
</evidence>
<dbReference type="GO" id="GO:0005154">
    <property type="term" value="F:epidermal growth factor receptor binding"/>
    <property type="evidence" value="ECO:0007669"/>
    <property type="project" value="TreeGrafter"/>
</dbReference>
<keyword evidence="5 14" id="KW-0245">EGF-like domain</keyword>
<dbReference type="Proteomes" id="UP000694580">
    <property type="component" value="Chromosome 6"/>
</dbReference>
<feature type="compositionally biased region" description="Polar residues" evidence="15">
    <location>
        <begin position="36"/>
        <end position="45"/>
    </location>
</feature>
<feature type="compositionally biased region" description="Basic and acidic residues" evidence="15">
    <location>
        <begin position="60"/>
        <end position="69"/>
    </location>
</feature>
<keyword evidence="9 16" id="KW-1133">Transmembrane helix</keyword>
<dbReference type="RefSeq" id="XP_028840245.1">
    <property type="nucleotide sequence ID" value="XM_028984412.1"/>
</dbReference>
<keyword evidence="8 17" id="KW-0732">Signal</keyword>
<reference evidence="19 20" key="1">
    <citation type="submission" date="2020-06" db="EMBL/GenBank/DDBJ databases">
        <authorList>
            <consortium name="Wellcome Sanger Institute Data Sharing"/>
        </authorList>
    </citation>
    <scope>NUCLEOTIDE SEQUENCE [LARGE SCALE GENOMIC DNA]</scope>
</reference>
<evidence type="ECO:0000256" key="3">
    <source>
        <dbReference type="ARBA" id="ARBA00022475"/>
    </source>
</evidence>
<dbReference type="Ensembl" id="ENSDCDT00010009832.1">
    <property type="protein sequence ID" value="ENSDCDP00010009354.1"/>
    <property type="gene ID" value="ENSDCDG00010004192.1"/>
</dbReference>
<dbReference type="PROSITE" id="PS01186">
    <property type="entry name" value="EGF_2"/>
    <property type="match status" value="1"/>
</dbReference>
<keyword evidence="20" id="KW-1185">Reference proteome</keyword>
<feature type="transmembrane region" description="Helical" evidence="16">
    <location>
        <begin position="155"/>
        <end position="176"/>
    </location>
</feature>
<reference evidence="19" key="2">
    <citation type="submission" date="2025-08" db="UniProtKB">
        <authorList>
            <consortium name="Ensembl"/>
        </authorList>
    </citation>
    <scope>IDENTIFICATION</scope>
</reference>
<feature type="region of interest" description="Disordered" evidence="15">
    <location>
        <begin position="36"/>
        <end position="69"/>
    </location>
</feature>
<evidence type="ECO:0000256" key="13">
    <source>
        <dbReference type="ARBA" id="ARBA00040098"/>
    </source>
</evidence>
<dbReference type="GeneTree" id="ENSGT00940000156901"/>
<dbReference type="PROSITE" id="PS50026">
    <property type="entry name" value="EGF_3"/>
    <property type="match status" value="1"/>
</dbReference>
<evidence type="ECO:0000256" key="4">
    <source>
        <dbReference type="ARBA" id="ARBA00022525"/>
    </source>
</evidence>
<dbReference type="GO" id="GO:0005886">
    <property type="term" value="C:plasma membrane"/>
    <property type="evidence" value="ECO:0007669"/>
    <property type="project" value="UniProtKB-SubCell"/>
</dbReference>
<keyword evidence="4" id="KW-0964">Secreted</keyword>
<evidence type="ECO:0000259" key="18">
    <source>
        <dbReference type="PROSITE" id="PS50026"/>
    </source>
</evidence>
<sequence>MKSMGIFVLFVHVVVLTRLCCCETVYEIGRSRTTAVNPPQALSTADSSPEYYDEDEDEDHSSGHGDLRVPRVEFSTKPKDLTAVSGTEKNRKKGRGRKNLCLKDYKDYCVHGVCKHHRQLRSVSCICHSGYSGERCHLFSLPVSTEVRGYDRTTALAVVAVVLSLLCLTIIGVLLAHRYFKKHDSDVESEEKLKLESSVN</sequence>
<accession>A0AAY4AKF4</accession>
<evidence type="ECO:0000256" key="12">
    <source>
        <dbReference type="ARBA" id="ARBA00023157"/>
    </source>
</evidence>
<feature type="domain" description="EGF-like" evidence="18">
    <location>
        <begin position="97"/>
        <end position="137"/>
    </location>
</feature>
<dbReference type="GO" id="GO:0008284">
    <property type="term" value="P:positive regulation of cell population proliferation"/>
    <property type="evidence" value="ECO:0007669"/>
    <property type="project" value="TreeGrafter"/>
</dbReference>
<evidence type="ECO:0000256" key="7">
    <source>
        <dbReference type="ARBA" id="ARBA00022692"/>
    </source>
</evidence>
<gene>
    <name evidence="19" type="primary">hbegfb</name>
</gene>
<keyword evidence="11 16" id="KW-0472">Membrane</keyword>
<evidence type="ECO:0000256" key="9">
    <source>
        <dbReference type="ARBA" id="ARBA00022989"/>
    </source>
</evidence>
<keyword evidence="12 14" id="KW-1015">Disulfide bond</keyword>
<dbReference type="PROSITE" id="PS00022">
    <property type="entry name" value="EGF_1"/>
    <property type="match status" value="1"/>
</dbReference>
<dbReference type="GO" id="GO:0007173">
    <property type="term" value="P:epidermal growth factor receptor signaling pathway"/>
    <property type="evidence" value="ECO:0007669"/>
    <property type="project" value="TreeGrafter"/>
</dbReference>
<evidence type="ECO:0000256" key="11">
    <source>
        <dbReference type="ARBA" id="ARBA00023136"/>
    </source>
</evidence>
<feature type="signal peptide" evidence="17">
    <location>
        <begin position="1"/>
        <end position="22"/>
    </location>
</feature>
<feature type="disulfide bond" evidence="14">
    <location>
        <begin position="127"/>
        <end position="136"/>
    </location>
</feature>
<proteinExistence type="predicted"/>
<name>A0AAY4AKF4_9TELE</name>
<keyword evidence="7 16" id="KW-0812">Transmembrane</keyword>
<dbReference type="GO" id="GO:0005615">
    <property type="term" value="C:extracellular space"/>
    <property type="evidence" value="ECO:0007669"/>
    <property type="project" value="TreeGrafter"/>
</dbReference>
<dbReference type="PANTHER" id="PTHR10740:SF4">
    <property type="entry name" value="PROHEPARIN-BINDING EGF-LIKE GROWTH FACTOR"/>
    <property type="match status" value="1"/>
</dbReference>
<organism evidence="19 20">
    <name type="scientific">Denticeps clupeoides</name>
    <name type="common">denticle herring</name>
    <dbReference type="NCBI Taxonomy" id="299321"/>
    <lineage>
        <taxon>Eukaryota</taxon>
        <taxon>Metazoa</taxon>
        <taxon>Chordata</taxon>
        <taxon>Craniata</taxon>
        <taxon>Vertebrata</taxon>
        <taxon>Euteleostomi</taxon>
        <taxon>Actinopterygii</taxon>
        <taxon>Neopterygii</taxon>
        <taxon>Teleostei</taxon>
        <taxon>Clupei</taxon>
        <taxon>Clupeiformes</taxon>
        <taxon>Denticipitoidei</taxon>
        <taxon>Denticipitidae</taxon>
        <taxon>Denticeps</taxon>
    </lineage>
</organism>
<keyword evidence="6" id="KW-0358">Heparin-binding</keyword>
<dbReference type="GO" id="GO:0008201">
    <property type="term" value="F:heparin binding"/>
    <property type="evidence" value="ECO:0007669"/>
    <property type="project" value="UniProtKB-KW"/>
</dbReference>
<evidence type="ECO:0000256" key="17">
    <source>
        <dbReference type="SAM" id="SignalP"/>
    </source>
</evidence>
<dbReference type="SUPFAM" id="SSF57196">
    <property type="entry name" value="EGF/Laminin"/>
    <property type="match status" value="1"/>
</dbReference>
<dbReference type="AlphaFoldDB" id="A0AAY4AKF4"/>